<dbReference type="Pfam" id="PF01841">
    <property type="entry name" value="Transglut_core"/>
    <property type="match status" value="1"/>
</dbReference>
<comment type="caution">
    <text evidence="2">The sequence shown here is derived from an EMBL/GenBank/DDBJ whole genome shotgun (WGS) entry which is preliminary data.</text>
</comment>
<dbReference type="EMBL" id="QPMK01000007">
    <property type="protein sequence ID" value="RDD66054.1"/>
    <property type="molecule type" value="Genomic_DNA"/>
</dbReference>
<accession>A0A369TMX8</accession>
<feature type="domain" description="Transglutaminase-like" evidence="1">
    <location>
        <begin position="161"/>
        <end position="226"/>
    </location>
</feature>
<proteinExistence type="predicted"/>
<dbReference type="SUPFAM" id="SSF54001">
    <property type="entry name" value="Cysteine proteinases"/>
    <property type="match status" value="1"/>
</dbReference>
<dbReference type="OrthoDB" id="9804023at2"/>
<evidence type="ECO:0000259" key="1">
    <source>
        <dbReference type="SMART" id="SM00460"/>
    </source>
</evidence>
<dbReference type="InterPro" id="IPR002931">
    <property type="entry name" value="Transglutaminase-like"/>
</dbReference>
<dbReference type="PANTHER" id="PTHR33490:SF6">
    <property type="entry name" value="SLL1049 PROTEIN"/>
    <property type="match status" value="1"/>
</dbReference>
<dbReference type="PANTHER" id="PTHR33490">
    <property type="entry name" value="BLR5614 PROTEIN-RELATED"/>
    <property type="match status" value="1"/>
</dbReference>
<evidence type="ECO:0000313" key="2">
    <source>
        <dbReference type="EMBL" id="RDD66054.1"/>
    </source>
</evidence>
<protein>
    <submittedName>
        <fullName evidence="2">Transglutaminase family protein</fullName>
    </submittedName>
</protein>
<dbReference type="InterPro" id="IPR013589">
    <property type="entry name" value="Bac_transglu_N"/>
</dbReference>
<reference evidence="2 3" key="1">
    <citation type="submission" date="2018-07" db="EMBL/GenBank/DDBJ databases">
        <title>Thalassococcus profundi sp. nov., a marine bacterium isolated from deep seawater of Okinawa Trough.</title>
        <authorList>
            <person name="Yu M."/>
        </authorList>
    </citation>
    <scope>NUCLEOTIDE SEQUENCE [LARGE SCALE GENOMIC DNA]</scope>
    <source>
        <strain evidence="2 3">WRAS1</strain>
    </source>
</reference>
<keyword evidence="3" id="KW-1185">Reference proteome</keyword>
<evidence type="ECO:0000313" key="3">
    <source>
        <dbReference type="Proteomes" id="UP000253977"/>
    </source>
</evidence>
<name>A0A369TMX8_9RHOB</name>
<dbReference type="SMART" id="SM00460">
    <property type="entry name" value="TGc"/>
    <property type="match status" value="1"/>
</dbReference>
<dbReference type="AlphaFoldDB" id="A0A369TMX8"/>
<dbReference type="RefSeq" id="WP_114511046.1">
    <property type="nucleotide sequence ID" value="NZ_QPMK01000007.1"/>
</dbReference>
<dbReference type="InterPro" id="IPR038765">
    <property type="entry name" value="Papain-like_cys_pep_sf"/>
</dbReference>
<sequence>MRLSVHHVSRYHFDTPVRRLVQTHRLTPSDCASQRVLSWEVFSEGAVKGAVYRDGAGDLIETISVKGPVTELVVEVRGEVDTTDLFGVLRDYRETVPPGTYLRGSHTTDADADLRALSAEALEGLEEETALNRAHALARAVSGAIAYSPGLTEPATTAAEALALGKGVCQDHTHALISVANAADIPARYVTGYLHSTSDGEAHEASHAWAELYVPGLGWVGFDAANECCPDDRYIRLGSGFDAQDAAPIRGVLAGGVEETLEVSVAVKSQTQSQHQQQ</sequence>
<gene>
    <name evidence="2" type="ORF">DU478_11140</name>
</gene>
<dbReference type="Gene3D" id="3.10.620.30">
    <property type="match status" value="1"/>
</dbReference>
<dbReference type="Pfam" id="PF08379">
    <property type="entry name" value="Bact_transglu_N"/>
    <property type="match status" value="1"/>
</dbReference>
<dbReference type="Proteomes" id="UP000253977">
    <property type="component" value="Unassembled WGS sequence"/>
</dbReference>
<organism evidence="2 3">
    <name type="scientific">Thalassococcus profundi</name>
    <dbReference type="NCBI Taxonomy" id="2282382"/>
    <lineage>
        <taxon>Bacteria</taxon>
        <taxon>Pseudomonadati</taxon>
        <taxon>Pseudomonadota</taxon>
        <taxon>Alphaproteobacteria</taxon>
        <taxon>Rhodobacterales</taxon>
        <taxon>Roseobacteraceae</taxon>
        <taxon>Thalassococcus</taxon>
    </lineage>
</organism>